<name>A0A1H5E617_9MICO</name>
<sequence length="338" mass="36907">MIGEIGRRHLQLLGECRRRLQLETLHVRDHSFGRGDHFHEGRGVQLEQREALQLRQQVGVDHRAGEACVEREPSELVQHVVEPDLHLRVARAKGRPVTPCRLELLALLVHVQHTMGDHRHCRRTLQSREIIGPTRCGHGIVSQVTPVDDRRTAVAVRPERADERAAVLDVVRQAFEHAQAGEGDRVAELDRALAMACTGAGSLDAISLVAETGGAVVGQVRLTGAWVDAPSRLVEVWVLSPLAVLPTAQGRGIGSELVRAALAAGAEAGRGLVFLEGHPGFYPRLGFERASALGFTAPSVRIPDVAFQVARLPGYEGWMSGALVYPDVFWRHDAVGLR</sequence>
<keyword evidence="5" id="KW-1185">Reference proteome</keyword>
<evidence type="ECO:0000313" key="5">
    <source>
        <dbReference type="Proteomes" id="UP000199220"/>
    </source>
</evidence>
<dbReference type="InterPro" id="IPR000182">
    <property type="entry name" value="GNAT_dom"/>
</dbReference>
<protein>
    <submittedName>
        <fullName evidence="4">Predicted N-acetyltransferase YhbS</fullName>
    </submittedName>
</protein>
<keyword evidence="2" id="KW-0012">Acyltransferase</keyword>
<evidence type="ECO:0000259" key="3">
    <source>
        <dbReference type="PROSITE" id="PS51186"/>
    </source>
</evidence>
<accession>A0A1H5E617</accession>
<keyword evidence="1 4" id="KW-0808">Transferase</keyword>
<evidence type="ECO:0000313" key="4">
    <source>
        <dbReference type="EMBL" id="SED86516.1"/>
    </source>
</evidence>
<dbReference type="InterPro" id="IPR016181">
    <property type="entry name" value="Acyl_CoA_acyltransferase"/>
</dbReference>
<dbReference type="PANTHER" id="PTHR43877">
    <property type="entry name" value="AMINOALKYLPHOSPHONATE N-ACETYLTRANSFERASE-RELATED-RELATED"/>
    <property type="match status" value="1"/>
</dbReference>
<organism evidence="4 5">
    <name type="scientific">Ruania alba</name>
    <dbReference type="NCBI Taxonomy" id="648782"/>
    <lineage>
        <taxon>Bacteria</taxon>
        <taxon>Bacillati</taxon>
        <taxon>Actinomycetota</taxon>
        <taxon>Actinomycetes</taxon>
        <taxon>Micrococcales</taxon>
        <taxon>Ruaniaceae</taxon>
        <taxon>Ruania</taxon>
    </lineage>
</organism>
<dbReference type="EMBL" id="FNTX01000001">
    <property type="protein sequence ID" value="SED86516.1"/>
    <property type="molecule type" value="Genomic_DNA"/>
</dbReference>
<dbReference type="Gene3D" id="3.40.630.30">
    <property type="match status" value="1"/>
</dbReference>
<reference evidence="5" key="1">
    <citation type="submission" date="2016-10" db="EMBL/GenBank/DDBJ databases">
        <authorList>
            <person name="Varghese N."/>
            <person name="Submissions S."/>
        </authorList>
    </citation>
    <scope>NUCLEOTIDE SEQUENCE [LARGE SCALE GENOMIC DNA]</scope>
    <source>
        <strain evidence="5">DSM 21368</strain>
    </source>
</reference>
<dbReference type="STRING" id="648782.SAMN04488554_0904"/>
<dbReference type="Proteomes" id="UP000199220">
    <property type="component" value="Unassembled WGS sequence"/>
</dbReference>
<dbReference type="InterPro" id="IPR050832">
    <property type="entry name" value="Bact_Acetyltransf"/>
</dbReference>
<dbReference type="CDD" id="cd04301">
    <property type="entry name" value="NAT_SF"/>
    <property type="match status" value="1"/>
</dbReference>
<dbReference type="PROSITE" id="PS51186">
    <property type="entry name" value="GNAT"/>
    <property type="match status" value="1"/>
</dbReference>
<dbReference type="PANTHER" id="PTHR43877:SF1">
    <property type="entry name" value="ACETYLTRANSFERASE"/>
    <property type="match status" value="1"/>
</dbReference>
<evidence type="ECO:0000256" key="2">
    <source>
        <dbReference type="ARBA" id="ARBA00023315"/>
    </source>
</evidence>
<dbReference type="GO" id="GO:0016747">
    <property type="term" value="F:acyltransferase activity, transferring groups other than amino-acyl groups"/>
    <property type="evidence" value="ECO:0007669"/>
    <property type="project" value="InterPro"/>
</dbReference>
<proteinExistence type="predicted"/>
<feature type="domain" description="N-acetyltransferase" evidence="3">
    <location>
        <begin position="154"/>
        <end position="314"/>
    </location>
</feature>
<dbReference type="AlphaFoldDB" id="A0A1H5E617"/>
<dbReference type="Pfam" id="PF13508">
    <property type="entry name" value="Acetyltransf_7"/>
    <property type="match status" value="1"/>
</dbReference>
<gene>
    <name evidence="4" type="ORF">SAMN04488554_0904</name>
</gene>
<evidence type="ECO:0000256" key="1">
    <source>
        <dbReference type="ARBA" id="ARBA00022679"/>
    </source>
</evidence>
<dbReference type="SUPFAM" id="SSF55729">
    <property type="entry name" value="Acyl-CoA N-acyltransferases (Nat)"/>
    <property type="match status" value="1"/>
</dbReference>